<dbReference type="Proteomes" id="UP000692954">
    <property type="component" value="Unassembled WGS sequence"/>
</dbReference>
<evidence type="ECO:0000256" key="1">
    <source>
        <dbReference type="SAM" id="Phobius"/>
    </source>
</evidence>
<dbReference type="AlphaFoldDB" id="A0A8S1PMU8"/>
<evidence type="ECO:0000313" key="2">
    <source>
        <dbReference type="EMBL" id="CAD8104760.1"/>
    </source>
</evidence>
<protein>
    <submittedName>
        <fullName evidence="2">Uncharacterized protein</fullName>
    </submittedName>
</protein>
<name>A0A8S1PMU8_9CILI</name>
<gene>
    <name evidence="2" type="ORF">PSON_ATCC_30995.1.T0830006</name>
</gene>
<keyword evidence="1" id="KW-0472">Membrane</keyword>
<feature type="transmembrane region" description="Helical" evidence="1">
    <location>
        <begin position="36"/>
        <end position="55"/>
    </location>
</feature>
<proteinExistence type="predicted"/>
<keyword evidence="1" id="KW-1133">Transmembrane helix</keyword>
<sequence>MQGQIKSEIKFLKELNEIEAIPKLIHQLQKKSMNHLINLKVILFCHSYIVAYRFWLNLKKYPYFLFWLLDQVLLRLQKKCIEKISYQSEKFLEPGVIQLIDLGLSQSIGNSKFQEKILFGSLNFVSRAFHKDEQLGYKEDLESLFYVLVYLKNQCGQQIDWRHENSLLKTITLSQEFPPKFFKFMSYIDELKPNQMPDYSFIKFLIIKMLQKIYLNPNSNQY</sequence>
<reference evidence="2" key="1">
    <citation type="submission" date="2021-01" db="EMBL/GenBank/DDBJ databases">
        <authorList>
            <consortium name="Genoscope - CEA"/>
            <person name="William W."/>
        </authorList>
    </citation>
    <scope>NUCLEOTIDE SEQUENCE</scope>
</reference>
<comment type="caution">
    <text evidence="2">The sequence shown here is derived from an EMBL/GenBank/DDBJ whole genome shotgun (WGS) entry which is preliminary data.</text>
</comment>
<keyword evidence="1" id="KW-0812">Transmembrane</keyword>
<organism evidence="2 3">
    <name type="scientific">Paramecium sonneborni</name>
    <dbReference type="NCBI Taxonomy" id="65129"/>
    <lineage>
        <taxon>Eukaryota</taxon>
        <taxon>Sar</taxon>
        <taxon>Alveolata</taxon>
        <taxon>Ciliophora</taxon>
        <taxon>Intramacronucleata</taxon>
        <taxon>Oligohymenophorea</taxon>
        <taxon>Peniculida</taxon>
        <taxon>Parameciidae</taxon>
        <taxon>Paramecium</taxon>
    </lineage>
</organism>
<dbReference type="InterPro" id="IPR050235">
    <property type="entry name" value="CK1_Ser-Thr_kinase"/>
</dbReference>
<accession>A0A8S1PMU8</accession>
<dbReference type="EMBL" id="CAJJDN010000083">
    <property type="protein sequence ID" value="CAD8104760.1"/>
    <property type="molecule type" value="Genomic_DNA"/>
</dbReference>
<dbReference type="OrthoDB" id="5979581at2759"/>
<dbReference type="PANTHER" id="PTHR11909">
    <property type="entry name" value="CASEIN KINASE-RELATED"/>
    <property type="match status" value="1"/>
</dbReference>
<keyword evidence="3" id="KW-1185">Reference proteome</keyword>
<evidence type="ECO:0000313" key="3">
    <source>
        <dbReference type="Proteomes" id="UP000692954"/>
    </source>
</evidence>